<organism evidence="1 2">
    <name type="scientific">Dactylellina haptotyla (strain CBS 200.50)</name>
    <name type="common">Nematode-trapping fungus</name>
    <name type="synonym">Monacrosporium haptotylum</name>
    <dbReference type="NCBI Taxonomy" id="1284197"/>
    <lineage>
        <taxon>Eukaryota</taxon>
        <taxon>Fungi</taxon>
        <taxon>Dikarya</taxon>
        <taxon>Ascomycota</taxon>
        <taxon>Pezizomycotina</taxon>
        <taxon>Orbiliomycetes</taxon>
        <taxon>Orbiliales</taxon>
        <taxon>Orbiliaceae</taxon>
        <taxon>Dactylellina</taxon>
    </lineage>
</organism>
<gene>
    <name evidence="1" type="ORF">H072_11500</name>
</gene>
<dbReference type="Proteomes" id="UP000015100">
    <property type="component" value="Unassembled WGS sequence"/>
</dbReference>
<reference evidence="1 2" key="1">
    <citation type="journal article" date="2013" name="PLoS Genet.">
        <title>Genomic mechanisms accounting for the adaptation to parasitism in nematode-trapping fungi.</title>
        <authorList>
            <person name="Meerupati T."/>
            <person name="Andersson K.M."/>
            <person name="Friman E."/>
            <person name="Kumar D."/>
            <person name="Tunlid A."/>
            <person name="Ahren D."/>
        </authorList>
    </citation>
    <scope>NUCLEOTIDE SEQUENCE [LARGE SCALE GENOMIC DNA]</scope>
    <source>
        <strain evidence="1 2">CBS 200.50</strain>
    </source>
</reference>
<dbReference type="EMBL" id="AQGS01001233">
    <property type="protein sequence ID" value="EPS35133.1"/>
    <property type="molecule type" value="Genomic_DNA"/>
</dbReference>
<evidence type="ECO:0000313" key="2">
    <source>
        <dbReference type="Proteomes" id="UP000015100"/>
    </source>
</evidence>
<dbReference type="HOGENOM" id="CLU_915335_0_0_1"/>
<dbReference type="AlphaFoldDB" id="S8B7Z4"/>
<dbReference type="OrthoDB" id="10399192at2759"/>
<sequence>MRPCNSFYILGSVISLYITRVYAPGGIQSAEPETRTFAFSPYWADYVSQNGKHIRWIAEAVDWLHMKRDQECPVGELLKYTSPDGYKRSLNYLSDALDQAQVRFESAYKTMMEATPEAQTDLTRFKFNTTETATEVLDVISHARDYISKALTRYHRYGDMIGNIPGRNFPPMSSPSRNLLRLSLVVNSATVNAGARTVTIPKDGAAKFLEKWREVYRAITADVKFAKRAETFAFTYMNSKAATDLLEGWEDPGSSIGENQTTFDPFSYSVIWYRIRKWFQCWQYPMFDMIDYTANLLNPVPEPGEPMWTMQSQENNI</sequence>
<proteinExistence type="predicted"/>
<keyword evidence="2" id="KW-1185">Reference proteome</keyword>
<name>S8B7Z4_DACHA</name>
<reference evidence="2" key="2">
    <citation type="submission" date="2013-04" db="EMBL/GenBank/DDBJ databases">
        <title>Genomic mechanisms accounting for the adaptation to parasitism in nematode-trapping fungi.</title>
        <authorList>
            <person name="Ahren D.G."/>
        </authorList>
    </citation>
    <scope>NUCLEOTIDE SEQUENCE [LARGE SCALE GENOMIC DNA]</scope>
    <source>
        <strain evidence="2">CBS 200.50</strain>
    </source>
</reference>
<evidence type="ECO:0000313" key="1">
    <source>
        <dbReference type="EMBL" id="EPS35133.1"/>
    </source>
</evidence>
<accession>S8B7Z4</accession>
<protein>
    <submittedName>
        <fullName evidence="1">Uncharacterized protein</fullName>
    </submittedName>
</protein>
<comment type="caution">
    <text evidence="1">The sequence shown here is derived from an EMBL/GenBank/DDBJ whole genome shotgun (WGS) entry which is preliminary data.</text>
</comment>